<evidence type="ECO:0000313" key="2">
    <source>
        <dbReference type="EMBL" id="KAH7368114.1"/>
    </source>
</evidence>
<evidence type="ECO:0000313" key="3">
    <source>
        <dbReference type="Proteomes" id="UP000813385"/>
    </source>
</evidence>
<protein>
    <submittedName>
        <fullName evidence="2">Heterokaryon incompatibility protein-domain-containing protein</fullName>
    </submittedName>
</protein>
<organism evidence="2 3">
    <name type="scientific">Plectosphaerella cucumerina</name>
    <dbReference type="NCBI Taxonomy" id="40658"/>
    <lineage>
        <taxon>Eukaryota</taxon>
        <taxon>Fungi</taxon>
        <taxon>Dikarya</taxon>
        <taxon>Ascomycota</taxon>
        <taxon>Pezizomycotina</taxon>
        <taxon>Sordariomycetes</taxon>
        <taxon>Hypocreomycetidae</taxon>
        <taxon>Glomerellales</taxon>
        <taxon>Plectosphaerellaceae</taxon>
        <taxon>Plectosphaerella</taxon>
    </lineage>
</organism>
<dbReference type="InterPro" id="IPR052895">
    <property type="entry name" value="HetReg/Transcr_Mod"/>
</dbReference>
<dbReference type="PANTHER" id="PTHR24148">
    <property type="entry name" value="ANKYRIN REPEAT DOMAIN-CONTAINING PROTEIN 39 HOMOLOG-RELATED"/>
    <property type="match status" value="1"/>
</dbReference>
<sequence length="708" mass="78795">MVQLEHARRVRLTRYPPFDIAQGTSRPSVPSTWCLRSYVLLLFSFVRCKALRITAVIMSSKASYTYEELTDPVPGQFRLLHLEPGTGDVRFTLSNAHLDDNPAYEAISYCWGDAKDTRVVYCHKVPINITNSLYTALLRLRRPDETRILWADAVCINQASMDEKTQQVKLMGRIYSQPSRVVIWLGEDKTGLDGLEDCLVGAQDLLPPSTQDGDELLAAAKTAYLEASELRRQKKPNFNDHDWRPFASVLCRPWFDRTWIIQEAILAPEHVERLVMCGDLEFPWKTLADVCYRIASHGFGLSLSGTSVLNARAPSMLHFMQENCRPIIMLQCASMISLLQHYRSASNIVDAILTAGSFKATDPRDHIYGLLASCSYTSGIKPDYNLTASEVLFQLAEAVLVGDQSLRLLGLAPHLTFGVGDIVPRRIDGLPSWVPDISCEASIALPSLVSFSIRPQLYHAGGEVPEVPIRISGTGSNRLLHLRGRIIDTIDEMARCVPDMPMPTEEDILPKTGYPAILKLFMLRWLRECQQVAFGSSAAIKETIQVTKDDGTTTSQVKVTASPWSDDFARTLICSMTLMRDPAPPEAIPAVKDFVTYLEAYFTPGWVMTESFREKMLTIGPTVEHAIGVQSVTRKLCRTTGGRLGQVRKETRKGDVVCVVTGAEVPLVLRKSEVEGTWTLVGDAYISGVMQGEALTDERYETVDVVLS</sequence>
<reference evidence="2" key="1">
    <citation type="journal article" date="2021" name="Nat. Commun.">
        <title>Genetic determinants of endophytism in the Arabidopsis root mycobiome.</title>
        <authorList>
            <person name="Mesny F."/>
            <person name="Miyauchi S."/>
            <person name="Thiergart T."/>
            <person name="Pickel B."/>
            <person name="Atanasova L."/>
            <person name="Karlsson M."/>
            <person name="Huettel B."/>
            <person name="Barry K.W."/>
            <person name="Haridas S."/>
            <person name="Chen C."/>
            <person name="Bauer D."/>
            <person name="Andreopoulos W."/>
            <person name="Pangilinan J."/>
            <person name="LaButti K."/>
            <person name="Riley R."/>
            <person name="Lipzen A."/>
            <person name="Clum A."/>
            <person name="Drula E."/>
            <person name="Henrissat B."/>
            <person name="Kohler A."/>
            <person name="Grigoriev I.V."/>
            <person name="Martin F.M."/>
            <person name="Hacquard S."/>
        </authorList>
    </citation>
    <scope>NUCLEOTIDE SEQUENCE</scope>
    <source>
        <strain evidence="2">MPI-CAGE-AT-0016</strain>
    </source>
</reference>
<evidence type="ECO:0000259" key="1">
    <source>
        <dbReference type="Pfam" id="PF06985"/>
    </source>
</evidence>
<dbReference type="EMBL" id="JAGPXD010000002">
    <property type="protein sequence ID" value="KAH7368114.1"/>
    <property type="molecule type" value="Genomic_DNA"/>
</dbReference>
<dbReference type="InterPro" id="IPR010730">
    <property type="entry name" value="HET"/>
</dbReference>
<dbReference type="AlphaFoldDB" id="A0A8K0X712"/>
<feature type="domain" description="Heterokaryon incompatibility" evidence="1">
    <location>
        <begin position="104"/>
        <end position="263"/>
    </location>
</feature>
<name>A0A8K0X712_9PEZI</name>
<accession>A0A8K0X712</accession>
<dbReference type="Proteomes" id="UP000813385">
    <property type="component" value="Unassembled WGS sequence"/>
</dbReference>
<dbReference type="PANTHER" id="PTHR24148:SF64">
    <property type="entry name" value="HETEROKARYON INCOMPATIBILITY DOMAIN-CONTAINING PROTEIN"/>
    <property type="match status" value="1"/>
</dbReference>
<dbReference type="Pfam" id="PF06985">
    <property type="entry name" value="HET"/>
    <property type="match status" value="1"/>
</dbReference>
<proteinExistence type="predicted"/>
<comment type="caution">
    <text evidence="2">The sequence shown here is derived from an EMBL/GenBank/DDBJ whole genome shotgun (WGS) entry which is preliminary data.</text>
</comment>
<dbReference type="OrthoDB" id="2157530at2759"/>
<gene>
    <name evidence="2" type="ORF">B0T11DRAFT_60862</name>
</gene>
<dbReference type="Pfam" id="PF26639">
    <property type="entry name" value="Het-6_barrel"/>
    <property type="match status" value="1"/>
</dbReference>
<keyword evidence="3" id="KW-1185">Reference proteome</keyword>